<evidence type="ECO:0000313" key="1">
    <source>
        <dbReference type="EMBL" id="ATD07946.1"/>
    </source>
</evidence>
<dbReference type="Proteomes" id="UP000016521">
    <property type="component" value="Chromosome I"/>
</dbReference>
<accession>A0ABN5CKX9</accession>
<name>A0ABN5CKX9_PSEO7</name>
<organism evidence="1 2">
    <name type="scientific">Pseudoalteromonas piscicida</name>
    <dbReference type="NCBI Taxonomy" id="43662"/>
    <lineage>
        <taxon>Bacteria</taxon>
        <taxon>Pseudomonadati</taxon>
        <taxon>Pseudomonadota</taxon>
        <taxon>Gammaproteobacteria</taxon>
        <taxon>Alteromonadales</taxon>
        <taxon>Pseudoalteromonadaceae</taxon>
        <taxon>Pseudoalteromonas</taxon>
    </lineage>
</organism>
<proteinExistence type="predicted"/>
<sequence length="115" mass="13192">MSKIEIEKELTELKTKFAELMHMFEEFESNKAFISAQYSALKQQVTNRAKELEKLNKSGELSADEKHFLLPCIKKVGLCCIAKVGATDKGKLSSSIYDGEDYCSYWLTELEKQER</sequence>
<protein>
    <submittedName>
        <fullName evidence="1">Uncharacterized protein</fullName>
    </submittedName>
</protein>
<dbReference type="RefSeq" id="WP_010376756.1">
    <property type="nucleotide sequence ID" value="NZ_CP011924.1"/>
</dbReference>
<gene>
    <name evidence="1" type="ORF">PPIS_a3095</name>
</gene>
<evidence type="ECO:0000313" key="2">
    <source>
        <dbReference type="Proteomes" id="UP000016521"/>
    </source>
</evidence>
<dbReference type="EMBL" id="CP011924">
    <property type="protein sequence ID" value="ATD07946.1"/>
    <property type="molecule type" value="Genomic_DNA"/>
</dbReference>
<reference evidence="1 2" key="1">
    <citation type="submission" date="2015-06" db="EMBL/GenBank/DDBJ databases">
        <authorList>
            <person name="Xie B.-B."/>
            <person name="Rong J.-C."/>
            <person name="Qin Q.-L."/>
            <person name="Zhang Y.-Z."/>
        </authorList>
    </citation>
    <scope>NUCLEOTIDE SEQUENCE [LARGE SCALE GENOMIC DNA]</scope>
    <source>
        <strain evidence="1 2">JCM 20779</strain>
    </source>
</reference>
<keyword evidence="2" id="KW-1185">Reference proteome</keyword>